<keyword evidence="10 15" id="KW-0521">NADP</keyword>
<feature type="active site" description="Proton donor" evidence="16">
    <location>
        <position position="52"/>
    </location>
</feature>
<dbReference type="OrthoDB" id="9800865at2"/>
<dbReference type="SUPFAM" id="SSF53927">
    <property type="entry name" value="Cytidine deaminase-like"/>
    <property type="match status" value="1"/>
</dbReference>
<evidence type="ECO:0000259" key="19">
    <source>
        <dbReference type="PROSITE" id="PS51747"/>
    </source>
</evidence>
<feature type="binding site" evidence="18">
    <location>
        <position position="50"/>
    </location>
    <ligand>
        <name>Zn(2+)</name>
        <dbReference type="ChEBI" id="CHEBI:29105"/>
        <note>catalytic</note>
    </ligand>
</feature>
<comment type="pathway">
    <text evidence="2 15">Cofactor biosynthesis; riboflavin biosynthesis; 5-amino-6-(D-ribitylamino)uracil from GTP: step 2/4.</text>
</comment>
<dbReference type="InterPro" id="IPR002734">
    <property type="entry name" value="RibDG_C"/>
</dbReference>
<dbReference type="Gene3D" id="3.40.430.10">
    <property type="entry name" value="Dihydrofolate Reductase, subunit A"/>
    <property type="match status" value="1"/>
</dbReference>
<dbReference type="InterPro" id="IPR002125">
    <property type="entry name" value="CMP_dCMP_dom"/>
</dbReference>
<dbReference type="InterPro" id="IPR016192">
    <property type="entry name" value="APOBEC/CMP_deaminase_Zn-bd"/>
</dbReference>
<keyword evidence="21" id="KW-1185">Reference proteome</keyword>
<evidence type="ECO:0000256" key="2">
    <source>
        <dbReference type="ARBA" id="ARBA00004882"/>
    </source>
</evidence>
<dbReference type="Pfam" id="PF00383">
    <property type="entry name" value="dCMP_cyt_deam_1"/>
    <property type="match status" value="1"/>
</dbReference>
<evidence type="ECO:0000256" key="10">
    <source>
        <dbReference type="ARBA" id="ARBA00022857"/>
    </source>
</evidence>
<keyword evidence="6 15" id="KW-0686">Riboflavin biosynthesis</keyword>
<comment type="similarity">
    <text evidence="4 15">In the N-terminal section; belongs to the cytidine and deoxycytidylate deaminase family.</text>
</comment>
<keyword evidence="8 15" id="KW-0378">Hydrolase</keyword>
<evidence type="ECO:0000256" key="17">
    <source>
        <dbReference type="PIRSR" id="PIRSR006769-2"/>
    </source>
</evidence>
<evidence type="ECO:0000256" key="9">
    <source>
        <dbReference type="ARBA" id="ARBA00022833"/>
    </source>
</evidence>
<dbReference type="EC" id="3.5.4.26" evidence="15"/>
<dbReference type="InterPro" id="IPR024072">
    <property type="entry name" value="DHFR-like_dom_sf"/>
</dbReference>
<keyword evidence="12" id="KW-0511">Multifunctional enzyme</keyword>
<comment type="similarity">
    <text evidence="5 15">In the C-terminal section; belongs to the HTP reductase family.</text>
</comment>
<dbReference type="CDD" id="cd01284">
    <property type="entry name" value="Riboflavin_deaminase-reductase"/>
    <property type="match status" value="1"/>
</dbReference>
<dbReference type="EMBL" id="FNAF01000001">
    <property type="protein sequence ID" value="SDD09456.1"/>
    <property type="molecule type" value="Genomic_DNA"/>
</dbReference>
<proteinExistence type="inferred from homology"/>
<evidence type="ECO:0000256" key="13">
    <source>
        <dbReference type="ARBA" id="ARBA00049861"/>
    </source>
</evidence>
<dbReference type="FunFam" id="3.40.140.10:FF:000025">
    <property type="entry name" value="Riboflavin biosynthesis protein RibD"/>
    <property type="match status" value="1"/>
</dbReference>
<keyword evidence="9 15" id="KW-0862">Zinc</keyword>
<organism evidence="20 21">
    <name type="scientific">Peptococcus niger</name>
    <dbReference type="NCBI Taxonomy" id="2741"/>
    <lineage>
        <taxon>Bacteria</taxon>
        <taxon>Bacillati</taxon>
        <taxon>Bacillota</taxon>
        <taxon>Clostridia</taxon>
        <taxon>Eubacteriales</taxon>
        <taxon>Peptococcaceae</taxon>
        <taxon>Peptococcus</taxon>
    </lineage>
</organism>
<evidence type="ECO:0000313" key="21">
    <source>
        <dbReference type="Proteomes" id="UP000198995"/>
    </source>
</evidence>
<feature type="binding site" evidence="17">
    <location>
        <position position="293"/>
    </location>
    <ligand>
        <name>substrate</name>
    </ligand>
</feature>
<evidence type="ECO:0000256" key="7">
    <source>
        <dbReference type="ARBA" id="ARBA00022723"/>
    </source>
</evidence>
<dbReference type="PROSITE" id="PS00903">
    <property type="entry name" value="CYT_DCMP_DEAMINASES_1"/>
    <property type="match status" value="1"/>
</dbReference>
<protein>
    <recommendedName>
        <fullName evidence="15">Riboflavin biosynthesis protein RibD</fullName>
    </recommendedName>
    <domain>
        <recommendedName>
            <fullName evidence="15">Diaminohydroxyphosphoribosylaminopyrimidine deaminase</fullName>
            <shortName evidence="15">DRAP deaminase</shortName>
            <ecNumber evidence="15">3.5.4.26</ecNumber>
        </recommendedName>
        <alternativeName>
            <fullName evidence="15">Riboflavin-specific deaminase</fullName>
        </alternativeName>
    </domain>
    <domain>
        <recommendedName>
            <fullName evidence="15">5-amino-6-(5-phosphoribosylamino)uracil reductase</fullName>
            <ecNumber evidence="15">1.1.1.193</ecNumber>
        </recommendedName>
        <alternativeName>
            <fullName evidence="15">HTP reductase</fullName>
        </alternativeName>
    </domain>
</protein>
<dbReference type="UniPathway" id="UPA00275">
    <property type="reaction ID" value="UER00401"/>
</dbReference>
<name>A0A1G6RZT5_PEPNI</name>
<dbReference type="GO" id="GO:0008270">
    <property type="term" value="F:zinc ion binding"/>
    <property type="evidence" value="ECO:0007669"/>
    <property type="project" value="InterPro"/>
</dbReference>
<dbReference type="EC" id="1.1.1.193" evidence="15"/>
<feature type="binding site" evidence="17">
    <location>
        <position position="185"/>
    </location>
    <ligand>
        <name>substrate</name>
    </ligand>
</feature>
<keyword evidence="11 15" id="KW-0560">Oxidoreductase</keyword>
<evidence type="ECO:0000256" key="11">
    <source>
        <dbReference type="ARBA" id="ARBA00023002"/>
    </source>
</evidence>
<evidence type="ECO:0000256" key="18">
    <source>
        <dbReference type="PIRSR" id="PIRSR006769-3"/>
    </source>
</evidence>
<dbReference type="InterPro" id="IPR050765">
    <property type="entry name" value="Riboflavin_Biosynth_HTPR"/>
</dbReference>
<feature type="binding site" evidence="17">
    <location>
        <position position="208"/>
    </location>
    <ligand>
        <name>substrate</name>
    </ligand>
</feature>
<dbReference type="Gene3D" id="3.40.140.10">
    <property type="entry name" value="Cytidine Deaminase, domain 2"/>
    <property type="match status" value="1"/>
</dbReference>
<comment type="cofactor">
    <cofactor evidence="15 18">
        <name>Zn(2+)</name>
        <dbReference type="ChEBI" id="CHEBI:29105"/>
    </cofactor>
    <text evidence="15 18">Binds 1 zinc ion.</text>
</comment>
<evidence type="ECO:0000256" key="15">
    <source>
        <dbReference type="PIRNR" id="PIRNR006769"/>
    </source>
</evidence>
<dbReference type="STRING" id="2741.SAMN04489866_101158"/>
<dbReference type="InterPro" id="IPR016193">
    <property type="entry name" value="Cytidine_deaminase-like"/>
</dbReference>
<feature type="binding site" evidence="17">
    <location>
        <position position="201"/>
    </location>
    <ligand>
        <name>NADP(+)</name>
        <dbReference type="ChEBI" id="CHEBI:58349"/>
    </ligand>
</feature>
<feature type="binding site" evidence="18">
    <location>
        <position position="76"/>
    </location>
    <ligand>
        <name>Zn(2+)</name>
        <dbReference type="ChEBI" id="CHEBI:29105"/>
        <note>catalytic</note>
    </ligand>
</feature>
<feature type="binding site" evidence="18">
    <location>
        <position position="85"/>
    </location>
    <ligand>
        <name>Zn(2+)</name>
        <dbReference type="ChEBI" id="CHEBI:29105"/>
        <note>catalytic</note>
    </ligand>
</feature>
<keyword evidence="7 15" id="KW-0479">Metal-binding</keyword>
<feature type="binding site" evidence="17">
    <location>
        <position position="154"/>
    </location>
    <ligand>
        <name>NADP(+)</name>
        <dbReference type="ChEBI" id="CHEBI:58349"/>
    </ligand>
</feature>
<dbReference type="AlphaFoldDB" id="A0A1G6RZT5"/>
<reference evidence="20 21" key="1">
    <citation type="submission" date="2016-10" db="EMBL/GenBank/DDBJ databases">
        <authorList>
            <person name="de Groot N.N."/>
        </authorList>
    </citation>
    <scope>NUCLEOTIDE SEQUENCE [LARGE SCALE GENOMIC DNA]</scope>
    <source>
        <strain evidence="20 21">DSM 20475</strain>
    </source>
</reference>
<dbReference type="InterPro" id="IPR004794">
    <property type="entry name" value="Eubact_RibD"/>
</dbReference>
<dbReference type="GO" id="GO:0009231">
    <property type="term" value="P:riboflavin biosynthetic process"/>
    <property type="evidence" value="ECO:0007669"/>
    <property type="project" value="UniProtKB-UniPathway"/>
</dbReference>
<evidence type="ECO:0000256" key="3">
    <source>
        <dbReference type="ARBA" id="ARBA00004910"/>
    </source>
</evidence>
<dbReference type="PIRSF" id="PIRSF006769">
    <property type="entry name" value="RibD"/>
    <property type="match status" value="1"/>
</dbReference>
<comment type="pathway">
    <text evidence="3 15">Cofactor biosynthesis; riboflavin biosynthesis; 5-amino-6-(D-ribitylamino)uracil from GTP: step 3/4.</text>
</comment>
<feature type="domain" description="CMP/dCMP-type deaminase" evidence="19">
    <location>
        <begin position="1"/>
        <end position="123"/>
    </location>
</feature>
<evidence type="ECO:0000256" key="12">
    <source>
        <dbReference type="ARBA" id="ARBA00023268"/>
    </source>
</evidence>
<dbReference type="SUPFAM" id="SSF53597">
    <property type="entry name" value="Dihydrofolate reductase-like"/>
    <property type="match status" value="1"/>
</dbReference>
<evidence type="ECO:0000256" key="5">
    <source>
        <dbReference type="ARBA" id="ARBA00007417"/>
    </source>
</evidence>
<evidence type="ECO:0000313" key="20">
    <source>
        <dbReference type="EMBL" id="SDD09456.1"/>
    </source>
</evidence>
<dbReference type="Pfam" id="PF01872">
    <property type="entry name" value="RibD_C"/>
    <property type="match status" value="1"/>
</dbReference>
<accession>A0A1G6RZT5</accession>
<dbReference type="GO" id="GO:0008835">
    <property type="term" value="F:diaminohydroxyphosphoribosylaminopyrimidine deaminase activity"/>
    <property type="evidence" value="ECO:0007669"/>
    <property type="project" value="UniProtKB-EC"/>
</dbReference>
<comment type="catalytic activity">
    <reaction evidence="14 15">
        <text>2,5-diamino-6-hydroxy-4-(5-phosphoribosylamino)-pyrimidine + H2O + H(+) = 5-amino-6-(5-phospho-D-ribosylamino)uracil + NH4(+)</text>
        <dbReference type="Rhea" id="RHEA:21868"/>
        <dbReference type="ChEBI" id="CHEBI:15377"/>
        <dbReference type="ChEBI" id="CHEBI:15378"/>
        <dbReference type="ChEBI" id="CHEBI:28938"/>
        <dbReference type="ChEBI" id="CHEBI:58453"/>
        <dbReference type="ChEBI" id="CHEBI:58614"/>
        <dbReference type="EC" id="3.5.4.26"/>
    </reaction>
</comment>
<evidence type="ECO:0000256" key="6">
    <source>
        <dbReference type="ARBA" id="ARBA00022619"/>
    </source>
</evidence>
<evidence type="ECO:0000256" key="16">
    <source>
        <dbReference type="PIRSR" id="PIRSR006769-1"/>
    </source>
</evidence>
<comment type="function">
    <text evidence="1 15">Converts 2,5-diamino-6-(ribosylamino)-4(3h)-pyrimidinone 5'-phosphate into 5-amino-6-(ribosylamino)-2,4(1h,3h)-pyrimidinedione 5'-phosphate.</text>
</comment>
<dbReference type="NCBIfam" id="TIGR00326">
    <property type="entry name" value="eubact_ribD"/>
    <property type="match status" value="1"/>
</dbReference>
<dbReference type="PROSITE" id="PS51747">
    <property type="entry name" value="CYT_DCMP_DEAMINASES_2"/>
    <property type="match status" value="1"/>
</dbReference>
<gene>
    <name evidence="20" type="ORF">SAMN04489866_101158</name>
</gene>
<dbReference type="PANTHER" id="PTHR38011:SF7">
    <property type="entry name" value="2,5-DIAMINO-6-RIBOSYLAMINO-4(3H)-PYRIMIDINONE 5'-PHOSPHATE REDUCTASE"/>
    <property type="match status" value="1"/>
</dbReference>
<dbReference type="GO" id="GO:0008703">
    <property type="term" value="F:5-amino-6-(5-phosphoribosylamino)uracil reductase activity"/>
    <property type="evidence" value="ECO:0007669"/>
    <property type="project" value="UniProtKB-EC"/>
</dbReference>
<dbReference type="Proteomes" id="UP000198995">
    <property type="component" value="Unassembled WGS sequence"/>
</dbReference>
<evidence type="ECO:0000256" key="14">
    <source>
        <dbReference type="ARBA" id="ARBA00049886"/>
    </source>
</evidence>
<evidence type="ECO:0000256" key="1">
    <source>
        <dbReference type="ARBA" id="ARBA00002151"/>
    </source>
</evidence>
<dbReference type="RefSeq" id="WP_091790851.1">
    <property type="nucleotide sequence ID" value="NZ_FNAF01000001.1"/>
</dbReference>
<feature type="binding site" evidence="17">
    <location>
        <position position="205"/>
    </location>
    <ligand>
        <name>substrate</name>
    </ligand>
</feature>
<feature type="binding site" evidence="17">
    <location>
        <position position="197"/>
    </location>
    <ligand>
        <name>NADP(+)</name>
        <dbReference type="ChEBI" id="CHEBI:58349"/>
    </ligand>
</feature>
<evidence type="ECO:0000256" key="8">
    <source>
        <dbReference type="ARBA" id="ARBA00022801"/>
    </source>
</evidence>
<sequence length="373" mass="39841">MNDRLMMTRALHLAVRGAGNVAPNPMVGCVIAKDGKILGEGWHRQFGGPHAEREALAAAKDADVQGATCFVTLEPCSHTGKTPPCTDALIKAGIARVVIAAKDPNPKARGGAEKLLQAGLKVDIGLMREEAEKINEAFFHQLKTGRPYIRWKVAATADGCVAPPPGSTDRKISASDADDWVQKLRHSVGAIMVGAGTVRKDNPLLSDRSGLTPEAPLLRVIVGHDPMVLEGSRILETAGDIPTVFACSGPATGREYLQKADIDLWHWPDHQDVPLDALCDRLAARGINDVLLEGGAHLAAAMLQAQLINRVHILWAPKLLGTRSISQAMLADCKCSGPSDAYRLVKPDLTFLGDDVLYSAAVAYDKEGLCLPD</sequence>
<feature type="binding site" evidence="17">
    <location>
        <begin position="295"/>
        <end position="301"/>
    </location>
    <ligand>
        <name>NADP(+)</name>
        <dbReference type="ChEBI" id="CHEBI:58349"/>
    </ligand>
</feature>
<dbReference type="PANTHER" id="PTHR38011">
    <property type="entry name" value="DIHYDROFOLATE REDUCTASE FAMILY PROTEIN (AFU_ORTHOLOGUE AFUA_8G06820)"/>
    <property type="match status" value="1"/>
</dbReference>
<evidence type="ECO:0000256" key="4">
    <source>
        <dbReference type="ARBA" id="ARBA00005259"/>
    </source>
</evidence>
<comment type="catalytic activity">
    <reaction evidence="13 15">
        <text>5-amino-6-(5-phospho-D-ribitylamino)uracil + NADP(+) = 5-amino-6-(5-phospho-D-ribosylamino)uracil + NADPH + H(+)</text>
        <dbReference type="Rhea" id="RHEA:17845"/>
        <dbReference type="ChEBI" id="CHEBI:15378"/>
        <dbReference type="ChEBI" id="CHEBI:57783"/>
        <dbReference type="ChEBI" id="CHEBI:58349"/>
        <dbReference type="ChEBI" id="CHEBI:58421"/>
        <dbReference type="ChEBI" id="CHEBI:58453"/>
        <dbReference type="EC" id="1.1.1.193"/>
    </reaction>
</comment>